<proteinExistence type="predicted"/>
<accession>A0A0H3I244</accession>
<evidence type="ECO:0000313" key="2">
    <source>
        <dbReference type="Proteomes" id="UP000010087"/>
    </source>
</evidence>
<protein>
    <submittedName>
        <fullName evidence="1">Uncharacterized protein</fullName>
    </submittedName>
</protein>
<gene>
    <name evidence="1" type="ordered locus">BP1026B_II2206</name>
</gene>
<evidence type="ECO:0000313" key="1">
    <source>
        <dbReference type="EMBL" id="AFI70426.1"/>
    </source>
</evidence>
<dbReference type="AlphaFoldDB" id="A0A0H3I244"/>
<dbReference type="KEGG" id="bpz:BP1026B_II2206"/>
<reference evidence="1 2" key="1">
    <citation type="journal article" date="2012" name="PLoS ONE">
        <title>Evolution of Burkholderia pseudomallei in recurrent melioidosis.</title>
        <authorList>
            <person name="Hayden H.S."/>
            <person name="Lim R."/>
            <person name="Brittnacher M.J."/>
            <person name="Sims E.H."/>
            <person name="Ramage E.R."/>
            <person name="Fong C."/>
            <person name="Wu Z."/>
            <person name="Crist E."/>
            <person name="Chang J."/>
            <person name="Zhou Y."/>
            <person name="Radey M."/>
            <person name="Rohmer L."/>
            <person name="Haugen E."/>
            <person name="Gillett W."/>
            <person name="Wuthiekanun V."/>
            <person name="Peacock S.J."/>
            <person name="Kaul R."/>
            <person name="Miller S.I."/>
            <person name="Manoil C."/>
            <person name="Jacobs M.A."/>
        </authorList>
    </citation>
    <scope>NUCLEOTIDE SEQUENCE [LARGE SCALE GENOMIC DNA]</scope>
    <source>
        <strain evidence="1 2">1026b</strain>
    </source>
</reference>
<dbReference type="EMBL" id="CP002834">
    <property type="protein sequence ID" value="AFI70426.1"/>
    <property type="molecule type" value="Genomic_DNA"/>
</dbReference>
<sequence>MIFARGYSKNIETSTITLQSDRIPFDEIIFPVTSIKPSSSNLARQIKPRPTDNRLRLLEKSEHSRRQRIFRKQFNLTPTIARIWEVLMQSTTLNESWTPNEWYRACESDNFSPPVFVILQD</sequence>
<dbReference type="Proteomes" id="UP000010087">
    <property type="component" value="Chromosome 2"/>
</dbReference>
<organism evidence="1 2">
    <name type="scientific">Burkholderia pseudomallei (strain 1026b)</name>
    <dbReference type="NCBI Taxonomy" id="884204"/>
    <lineage>
        <taxon>Bacteria</taxon>
        <taxon>Pseudomonadati</taxon>
        <taxon>Pseudomonadota</taxon>
        <taxon>Betaproteobacteria</taxon>
        <taxon>Burkholderiales</taxon>
        <taxon>Burkholderiaceae</taxon>
        <taxon>Burkholderia</taxon>
        <taxon>pseudomallei group</taxon>
    </lineage>
</organism>
<name>A0A0H3I244_BURP2</name>